<dbReference type="CDD" id="cd00093">
    <property type="entry name" value="HTH_XRE"/>
    <property type="match status" value="1"/>
</dbReference>
<dbReference type="InterPro" id="IPR003115">
    <property type="entry name" value="ParB_N"/>
</dbReference>
<dbReference type="Pfam" id="PF02195">
    <property type="entry name" value="ParB_N"/>
    <property type="match status" value="1"/>
</dbReference>
<feature type="domain" description="HTH cro/C1-type" evidence="7">
    <location>
        <begin position="150"/>
        <end position="177"/>
    </location>
</feature>
<evidence type="ECO:0000256" key="2">
    <source>
        <dbReference type="ARBA" id="ARBA00022372"/>
    </source>
</evidence>
<keyword evidence="4" id="KW-0238">DNA-binding</keyword>
<reference evidence="8" key="1">
    <citation type="submission" date="2013-07" db="EMBL/GenBank/DDBJ databases">
        <authorList>
            <person name="McIlroy S."/>
        </authorList>
    </citation>
    <scope>NUCLEOTIDE SEQUENCE [LARGE SCALE GENOMIC DNA]</scope>
    <source>
        <strain evidence="8">Run_A_D11</strain>
    </source>
</reference>
<dbReference type="GO" id="GO:0003677">
    <property type="term" value="F:DNA binding"/>
    <property type="evidence" value="ECO:0007669"/>
    <property type="project" value="UniProtKB-KW"/>
</dbReference>
<evidence type="ECO:0000313" key="8">
    <source>
        <dbReference type="EMBL" id="CDI04550.1"/>
    </source>
</evidence>
<dbReference type="InterPro" id="IPR001387">
    <property type="entry name" value="Cro/C1-type_HTH"/>
</dbReference>
<dbReference type="InterPro" id="IPR057240">
    <property type="entry name" value="ParB_dimer_C"/>
</dbReference>
<dbReference type="NCBIfam" id="TIGR00180">
    <property type="entry name" value="parB_part"/>
    <property type="match status" value="1"/>
</dbReference>
<dbReference type="Gene3D" id="3.90.1530.30">
    <property type="match status" value="1"/>
</dbReference>
<dbReference type="RefSeq" id="WP_048676853.1">
    <property type="nucleotide sequence ID" value="NZ_CBTJ020000112.1"/>
</dbReference>
<dbReference type="SUPFAM" id="SSF110849">
    <property type="entry name" value="ParB/Sulfiredoxin"/>
    <property type="match status" value="1"/>
</dbReference>
<dbReference type="Proteomes" id="UP000035760">
    <property type="component" value="Unassembled WGS sequence"/>
</dbReference>
<keyword evidence="3" id="KW-0159">Chromosome partition</keyword>
<dbReference type="AlphaFoldDB" id="W6MD18"/>
<dbReference type="Pfam" id="PF17762">
    <property type="entry name" value="HTH_ParB"/>
    <property type="match status" value="1"/>
</dbReference>
<name>W6MD18_9GAMM</name>
<evidence type="ECO:0000256" key="6">
    <source>
        <dbReference type="SAM" id="MobiDB-lite"/>
    </source>
</evidence>
<dbReference type="PANTHER" id="PTHR33375">
    <property type="entry name" value="CHROMOSOME-PARTITIONING PROTEIN PARB-RELATED"/>
    <property type="match status" value="1"/>
</dbReference>
<evidence type="ECO:0000256" key="3">
    <source>
        <dbReference type="ARBA" id="ARBA00022829"/>
    </source>
</evidence>
<dbReference type="GO" id="GO:0005694">
    <property type="term" value="C:chromosome"/>
    <property type="evidence" value="ECO:0007669"/>
    <property type="project" value="TreeGrafter"/>
</dbReference>
<feature type="region of interest" description="Disordered" evidence="6">
    <location>
        <begin position="1"/>
        <end position="25"/>
    </location>
</feature>
<evidence type="ECO:0000259" key="7">
    <source>
        <dbReference type="PROSITE" id="PS50943"/>
    </source>
</evidence>
<dbReference type="InterPro" id="IPR004437">
    <property type="entry name" value="ParB/RepB/Spo0J"/>
</dbReference>
<dbReference type="SMART" id="SM00470">
    <property type="entry name" value="ParB"/>
    <property type="match status" value="1"/>
</dbReference>
<evidence type="ECO:0000256" key="1">
    <source>
        <dbReference type="ARBA" id="ARBA00006295"/>
    </source>
</evidence>
<comment type="caution">
    <text evidence="8">The sequence shown here is derived from an EMBL/GenBank/DDBJ whole genome shotgun (WGS) entry which is preliminary data.</text>
</comment>
<organism evidence="8 9">
    <name type="scientific">Candidatus Competibacter denitrificans Run_A_D11</name>
    <dbReference type="NCBI Taxonomy" id="1400863"/>
    <lineage>
        <taxon>Bacteria</taxon>
        <taxon>Pseudomonadati</taxon>
        <taxon>Pseudomonadota</taxon>
        <taxon>Gammaproteobacteria</taxon>
        <taxon>Candidatus Competibacteraceae</taxon>
        <taxon>Candidatus Competibacter</taxon>
    </lineage>
</organism>
<proteinExistence type="inferred from homology"/>
<evidence type="ECO:0000256" key="5">
    <source>
        <dbReference type="ARBA" id="ARBA00025472"/>
    </source>
</evidence>
<dbReference type="InterPro" id="IPR036086">
    <property type="entry name" value="ParB/Sulfiredoxin_sf"/>
</dbReference>
<dbReference type="OrthoDB" id="9796891at2"/>
<gene>
    <name evidence="8" type="ORF">BN873_990021</name>
</gene>
<dbReference type="EMBL" id="CBTJ020000112">
    <property type="protein sequence ID" value="CDI04550.1"/>
    <property type="molecule type" value="Genomic_DNA"/>
</dbReference>
<accession>W6MD18</accession>
<dbReference type="SUPFAM" id="SSF109709">
    <property type="entry name" value="KorB DNA-binding domain-like"/>
    <property type="match status" value="1"/>
</dbReference>
<dbReference type="PANTHER" id="PTHR33375:SF1">
    <property type="entry name" value="CHROMOSOME-PARTITIONING PROTEIN PARB-RELATED"/>
    <property type="match status" value="1"/>
</dbReference>
<dbReference type="InterPro" id="IPR041468">
    <property type="entry name" value="HTH_ParB/Spo0J"/>
</dbReference>
<dbReference type="STRING" id="1400863.BN873_990021"/>
<sequence>MPKKPSLADVGTRPIGRNRSTSIDELIRSIQQPAPEQTSQQQAVPIDNLRRGAYQPRQATDDPDAELLKLADSIRTLGLIEPIAVRPLSENEGYFEILAGDRRWRAARLAGLAEVAVIVHSVDNQTAAAIALVENLQRQNLNPMEEAMAMQRLREEFKLSQEQLGQLLGVSKSVVSRTLGFLSLQKEVQMLLRTNQLDAGHAKALLNLTPEKQIQLAKQAVAKGWSVRELENRKAALVTQQEFSRSDLNKPSVDHDLQRLESLVSSWLAAPVQLKARKTGEGFIMIRFASSDECTGILQKIGVNLEEF</sequence>
<evidence type="ECO:0000256" key="4">
    <source>
        <dbReference type="ARBA" id="ARBA00023125"/>
    </source>
</evidence>
<dbReference type="FunFam" id="1.10.10.2830:FF:000001">
    <property type="entry name" value="Chromosome partitioning protein ParB"/>
    <property type="match status" value="1"/>
</dbReference>
<keyword evidence="9" id="KW-1185">Reference proteome</keyword>
<dbReference type="PROSITE" id="PS50943">
    <property type="entry name" value="HTH_CROC1"/>
    <property type="match status" value="1"/>
</dbReference>
<reference evidence="8" key="2">
    <citation type="submission" date="2014-03" db="EMBL/GenBank/DDBJ databases">
        <title>Candidatus Competibacter-lineage genomes retrieved from metagenomes reveal functional metabolic diversity.</title>
        <authorList>
            <person name="McIlroy S.J."/>
            <person name="Albertsen M."/>
            <person name="Andresen E.K."/>
            <person name="Saunders A.M."/>
            <person name="Kristiansen R."/>
            <person name="Stokholm-Bjerregaard M."/>
            <person name="Nielsen K.L."/>
            <person name="Nielsen P.H."/>
        </authorList>
    </citation>
    <scope>NUCLEOTIDE SEQUENCE</scope>
    <source>
        <strain evidence="8">Run_A_D11</strain>
    </source>
</reference>
<dbReference type="InterPro" id="IPR050336">
    <property type="entry name" value="Chromosome_partition/occlusion"/>
</dbReference>
<dbReference type="GO" id="GO:0007059">
    <property type="term" value="P:chromosome segregation"/>
    <property type="evidence" value="ECO:0007669"/>
    <property type="project" value="UniProtKB-KW"/>
</dbReference>
<protein>
    <recommendedName>
        <fullName evidence="2">Probable chromosome-partitioning protein ParB</fullName>
    </recommendedName>
</protein>
<dbReference type="GO" id="GO:0045881">
    <property type="term" value="P:positive regulation of sporulation resulting in formation of a cellular spore"/>
    <property type="evidence" value="ECO:0007669"/>
    <property type="project" value="TreeGrafter"/>
</dbReference>
<dbReference type="Pfam" id="PF23552">
    <property type="entry name" value="ParB_C"/>
    <property type="match status" value="1"/>
</dbReference>
<comment type="similarity">
    <text evidence="1">Belongs to the ParB family.</text>
</comment>
<comment type="function">
    <text evidence="5">Involved in chromosome partition. Localize to both poles of the predivisional cell following completion of DNA replication. Binds to the DNA origin of replication.</text>
</comment>
<evidence type="ECO:0000313" key="9">
    <source>
        <dbReference type="Proteomes" id="UP000035760"/>
    </source>
</evidence>
<dbReference type="Gene3D" id="1.10.10.2830">
    <property type="match status" value="1"/>
</dbReference>